<organism evidence="1 2">
    <name type="scientific">Bifidobacterium longum subsp. longum</name>
    <dbReference type="NCBI Taxonomy" id="1679"/>
    <lineage>
        <taxon>Bacteria</taxon>
        <taxon>Bacillati</taxon>
        <taxon>Actinomycetota</taxon>
        <taxon>Actinomycetes</taxon>
        <taxon>Bifidobacteriales</taxon>
        <taxon>Bifidobacteriaceae</taxon>
        <taxon>Bifidobacterium</taxon>
    </lineage>
</organism>
<name>A0A4R0T0P6_BIFLL</name>
<protein>
    <submittedName>
        <fullName evidence="1">Uncharacterized protein</fullName>
    </submittedName>
</protein>
<comment type="caution">
    <text evidence="1">The sequence shown here is derived from an EMBL/GenBank/DDBJ whole genome shotgun (WGS) entry which is preliminary data.</text>
</comment>
<dbReference type="Proteomes" id="UP000293441">
    <property type="component" value="Unassembled WGS sequence"/>
</dbReference>
<evidence type="ECO:0000313" key="2">
    <source>
        <dbReference type="Proteomes" id="UP000293441"/>
    </source>
</evidence>
<sequence length="217" mass="24950">MSTKNRRLASQMMNPMEISLADEVRKTLQAECYGAALALSLTIPDAYGQIAFPEEKKVGKRYMDWYRQYCGYALSSRMGKDPMPAFDALACYKLRCELLHNGDANMETKYLYELDDQGKLMRNDVNLERVSFSLRIGLSSKLGKTWERDDEENAEYSLVVSVEELCLALCDAADRFDRNTETQCRPELRPRIVIDDLRNVTAYRWRSKPLSADEVAE</sequence>
<gene>
    <name evidence="1" type="ORF">MCC10015_1935</name>
</gene>
<evidence type="ECO:0000313" key="1">
    <source>
        <dbReference type="EMBL" id="TCD95580.1"/>
    </source>
</evidence>
<dbReference type="AlphaFoldDB" id="A0A4R0T0P6"/>
<reference evidence="1 2" key="1">
    <citation type="journal article" date="2018" name="Sci. Rep.">
        <title>Genomic diversity and distribution of Bifidobacterium longum subsp. longum across the human lifespan.</title>
        <authorList>
            <person name="Odamaki T."/>
            <person name="Bottacini F."/>
            <person name="Kato K."/>
            <person name="Mitsuyama E."/>
            <person name="Yoshida K."/>
            <person name="Horigome A."/>
            <person name="Xiao J.Z."/>
            <person name="van Sinderen D."/>
        </authorList>
    </citation>
    <scope>NUCLEOTIDE SEQUENCE [LARGE SCALE GENOMIC DNA]</scope>
    <source>
        <strain evidence="1 2">MCC10015</strain>
    </source>
</reference>
<dbReference type="EMBL" id="SHPX01000047">
    <property type="protein sequence ID" value="TCD95580.1"/>
    <property type="molecule type" value="Genomic_DNA"/>
</dbReference>
<proteinExistence type="predicted"/>
<accession>A0A4R0T0P6</accession>